<keyword evidence="2" id="KW-1185">Reference proteome</keyword>
<evidence type="ECO:0000313" key="2">
    <source>
        <dbReference type="Proteomes" id="UP000019375"/>
    </source>
</evidence>
<proteinExistence type="predicted"/>
<protein>
    <submittedName>
        <fullName evidence="1">BN860_06238g1_1</fullName>
    </submittedName>
</protein>
<dbReference type="Proteomes" id="UP000019375">
    <property type="component" value="Unassembled WGS sequence"/>
</dbReference>
<sequence>MAGRTIVTNNAIVNGQHTLIKSIQKYLLLETENHDSRSLIKAVYRRMFRLQTFISNRAMVRETYREYLRYKFRHEDYATKRSIVVGDTPSVPLEVELKNSLLFIIKSVCHIPESKEHKLSIARDNTICRQVLKNLLTVEYEKQSLIAKYKSPLKKRETRGPYQIYRTEFTHMRKCNQSAQARVLGEFDICMIYMNETLHTRL</sequence>
<reference evidence="2" key="1">
    <citation type="journal article" date="2013" name="Genome Announc.">
        <title>Genome sequence of the food spoilage yeast Zygosaccharomyces bailii CLIB 213(T).</title>
        <authorList>
            <person name="Galeote V."/>
            <person name="Bigey F."/>
            <person name="Devillers H."/>
            <person name="Neuveglise C."/>
            <person name="Dequin S."/>
        </authorList>
    </citation>
    <scope>NUCLEOTIDE SEQUENCE [LARGE SCALE GENOMIC DNA]</scope>
    <source>
        <strain evidence="2">CLIB 213 / ATCC 58445 / CBS 680 / CCRC 21525 / NBRC 1098 / NCYC 1416 / NRRL Y-2227</strain>
    </source>
</reference>
<dbReference type="AlphaFoldDB" id="A0A8J2T4G0"/>
<dbReference type="EMBL" id="HG316455">
    <property type="protein sequence ID" value="CDF88275.1"/>
    <property type="molecule type" value="Genomic_DNA"/>
</dbReference>
<gene>
    <name evidence="1" type="ORF">BN860_06238g</name>
</gene>
<evidence type="ECO:0000313" key="1">
    <source>
        <dbReference type="EMBL" id="CDF88275.1"/>
    </source>
</evidence>
<organism evidence="1 2">
    <name type="scientific">Zygosaccharomyces bailii (strain CLIB 213 / ATCC 58445 / CBS 680 / BCRC 21525 / NBRC 1098 / NCYC 1416 / NRRL Y-2227)</name>
    <dbReference type="NCBI Taxonomy" id="1333698"/>
    <lineage>
        <taxon>Eukaryota</taxon>
        <taxon>Fungi</taxon>
        <taxon>Dikarya</taxon>
        <taxon>Ascomycota</taxon>
        <taxon>Saccharomycotina</taxon>
        <taxon>Saccharomycetes</taxon>
        <taxon>Saccharomycetales</taxon>
        <taxon>Saccharomycetaceae</taxon>
        <taxon>Zygosaccharomyces</taxon>
    </lineage>
</organism>
<dbReference type="OrthoDB" id="3991133at2759"/>
<name>A0A8J2T4G0_ZYGB2</name>
<accession>A0A8J2T4G0</accession>